<dbReference type="EMBL" id="JBBLZC010000025">
    <property type="protein sequence ID" value="MEK0085339.1"/>
    <property type="molecule type" value="Genomic_DNA"/>
</dbReference>
<feature type="domain" description="Phasin" evidence="1">
    <location>
        <begin position="27"/>
        <end position="120"/>
    </location>
</feature>
<evidence type="ECO:0000259" key="1">
    <source>
        <dbReference type="Pfam" id="PF09361"/>
    </source>
</evidence>
<evidence type="ECO:0000313" key="3">
    <source>
        <dbReference type="Proteomes" id="UP001375743"/>
    </source>
</evidence>
<dbReference type="Pfam" id="PF09361">
    <property type="entry name" value="Phasin_2"/>
    <property type="match status" value="1"/>
</dbReference>
<comment type="caution">
    <text evidence="2">The sequence shown here is derived from an EMBL/GenBank/DDBJ whole genome shotgun (WGS) entry which is preliminary data.</text>
</comment>
<protein>
    <submittedName>
        <fullName evidence="2">Phasin family protein</fullName>
    </submittedName>
</protein>
<gene>
    <name evidence="2" type="ORF">U1T56_19480</name>
</gene>
<dbReference type="Proteomes" id="UP001375743">
    <property type="component" value="Unassembled WGS sequence"/>
</dbReference>
<keyword evidence="3" id="KW-1185">Reference proteome</keyword>
<proteinExistence type="predicted"/>
<evidence type="ECO:0000313" key="2">
    <source>
        <dbReference type="EMBL" id="MEK0085339.1"/>
    </source>
</evidence>
<name>A0ABU8XWP1_9PROT</name>
<accession>A0ABU8XWP1</accession>
<sequence>MATAAASPFPGTFKLPELKLPTFDLEAVFALQKANLAAVQEAQNVLLDAAQAIVKLQHGYASELVAEVEAALKAKEPKKPETVVADAKAVAEKAVAAAKQGVELGVAAQRRVAELVTQRVQANLAELKRLAA</sequence>
<reference evidence="2 3" key="1">
    <citation type="submission" date="2024-01" db="EMBL/GenBank/DDBJ databases">
        <title>Multi-omics insights into the function and evolution of sodium benzoate biodegradation pathways in Benzoatithermus flavus gen. nov., sp. nov. from hot spring.</title>
        <authorList>
            <person name="Hu C.-J."/>
            <person name="Li W.-J."/>
        </authorList>
    </citation>
    <scope>NUCLEOTIDE SEQUENCE [LARGE SCALE GENOMIC DNA]</scope>
    <source>
        <strain evidence="2 3">SYSU G07066</strain>
    </source>
</reference>
<organism evidence="2 3">
    <name type="scientific">Benzoatithermus flavus</name>
    <dbReference type="NCBI Taxonomy" id="3108223"/>
    <lineage>
        <taxon>Bacteria</taxon>
        <taxon>Pseudomonadati</taxon>
        <taxon>Pseudomonadota</taxon>
        <taxon>Alphaproteobacteria</taxon>
        <taxon>Geminicoccales</taxon>
        <taxon>Geminicoccaceae</taxon>
        <taxon>Benzoatithermus</taxon>
    </lineage>
</organism>
<dbReference type="InterPro" id="IPR018968">
    <property type="entry name" value="Phasin"/>
</dbReference>
<dbReference type="RefSeq" id="WP_418161186.1">
    <property type="nucleotide sequence ID" value="NZ_JBBLZC010000025.1"/>
</dbReference>